<keyword evidence="3" id="KW-1185">Reference proteome</keyword>
<accession>A0A9E5JQJ9</accession>
<dbReference type="Proteomes" id="UP000818266">
    <property type="component" value="Unassembled WGS sequence"/>
</dbReference>
<evidence type="ECO:0000313" key="3">
    <source>
        <dbReference type="Proteomes" id="UP000818266"/>
    </source>
</evidence>
<dbReference type="AlphaFoldDB" id="A0A9E5JQJ9"/>
<evidence type="ECO:0000313" key="2">
    <source>
        <dbReference type="EMBL" id="NHF63852.1"/>
    </source>
</evidence>
<organism evidence="2 3">
    <name type="scientific">Microcella pacifica</name>
    <dbReference type="NCBI Taxonomy" id="2591847"/>
    <lineage>
        <taxon>Bacteria</taxon>
        <taxon>Bacillati</taxon>
        <taxon>Actinomycetota</taxon>
        <taxon>Actinomycetes</taxon>
        <taxon>Micrococcales</taxon>
        <taxon>Microbacteriaceae</taxon>
        <taxon>Microcella</taxon>
    </lineage>
</organism>
<dbReference type="RefSeq" id="WP_152584062.1">
    <property type="nucleotide sequence ID" value="NZ_VIKT02000023.1"/>
</dbReference>
<proteinExistence type="predicted"/>
<evidence type="ECO:0000256" key="1">
    <source>
        <dbReference type="SAM" id="MobiDB-lite"/>
    </source>
</evidence>
<gene>
    <name evidence="2" type="ORF">FK219_011520</name>
</gene>
<feature type="region of interest" description="Disordered" evidence="1">
    <location>
        <begin position="132"/>
        <end position="151"/>
    </location>
</feature>
<name>A0A9E5JQJ9_9MICO</name>
<dbReference type="OrthoDB" id="5111079at2"/>
<dbReference type="EMBL" id="VIKT02000023">
    <property type="protein sequence ID" value="NHF63852.1"/>
    <property type="molecule type" value="Genomic_DNA"/>
</dbReference>
<protein>
    <recommendedName>
        <fullName evidence="4">Zinc-ribbon domain-containing protein</fullName>
    </recommendedName>
</protein>
<reference evidence="2 3" key="1">
    <citation type="submission" date="2019-06" db="EMBL/GenBank/DDBJ databases">
        <authorList>
            <person name="De-Chao Zhang Q."/>
        </authorList>
    </citation>
    <scope>NUCLEOTIDE SEQUENCE [LARGE SCALE GENOMIC DNA]</scope>
    <source>
        <strain evidence="2 3">KN1116</strain>
    </source>
</reference>
<sequence>MPVSAEQWWARRQWVTGRYVPHPIGEFRDAWAAFPRLVDQFHPDRNHELMLSQIPPAADVWLLWVCGIGHDFVATPAEQRARPARSRRSWCPVCATPSALPPAPKWPPGIPRPAPHLDLHNSGVGEAGGLVAAPEVQGPRPSRRRVAHVPAARTPELWRSAGEVAPGEAFVSGAASRASSAAQERLRTLVAERLDVDLSPNAVRVRTPFFGKLEVWPDLVLPELAIAVEFDTIGRAADEHVGERERVDRRKDRLLAEVGWVVIRMRCRPLRALGPYDLVVPGVSARAADELLDRMAEARGELMVAAYRPTPAG</sequence>
<comment type="caution">
    <text evidence="2">The sequence shown here is derived from an EMBL/GenBank/DDBJ whole genome shotgun (WGS) entry which is preliminary data.</text>
</comment>
<evidence type="ECO:0008006" key="4">
    <source>
        <dbReference type="Google" id="ProtNLM"/>
    </source>
</evidence>
<reference evidence="2 3" key="2">
    <citation type="submission" date="2020-03" db="EMBL/GenBank/DDBJ databases">
        <title>Chryseoglobus sp. isolated from a deep-sea seamount.</title>
        <authorList>
            <person name="Zhang D.-C."/>
        </authorList>
    </citation>
    <scope>NUCLEOTIDE SEQUENCE [LARGE SCALE GENOMIC DNA]</scope>
    <source>
        <strain evidence="2 3">KN1116</strain>
    </source>
</reference>